<feature type="transmembrane region" description="Helical" evidence="6">
    <location>
        <begin position="31"/>
        <end position="50"/>
    </location>
</feature>
<keyword evidence="5 6" id="KW-0472">Membrane</keyword>
<name>A0A7X0MR09_9HYPH</name>
<proteinExistence type="predicted"/>
<evidence type="ECO:0000256" key="3">
    <source>
        <dbReference type="ARBA" id="ARBA00022692"/>
    </source>
</evidence>
<gene>
    <name evidence="7" type="ORF">F4695_001158</name>
</gene>
<keyword evidence="2" id="KW-1003">Cell membrane</keyword>
<dbReference type="EMBL" id="JACHBU010000002">
    <property type="protein sequence ID" value="MBB6507826.1"/>
    <property type="molecule type" value="Genomic_DNA"/>
</dbReference>
<evidence type="ECO:0000256" key="6">
    <source>
        <dbReference type="SAM" id="Phobius"/>
    </source>
</evidence>
<protein>
    <submittedName>
        <fullName evidence="7">Uncharacterized membrane-anchored protein YitT (DUF2179 family)</fullName>
    </submittedName>
</protein>
<evidence type="ECO:0000256" key="2">
    <source>
        <dbReference type="ARBA" id="ARBA00022475"/>
    </source>
</evidence>
<evidence type="ECO:0000256" key="5">
    <source>
        <dbReference type="ARBA" id="ARBA00023136"/>
    </source>
</evidence>
<evidence type="ECO:0000313" key="7">
    <source>
        <dbReference type="EMBL" id="MBB6507826.1"/>
    </source>
</evidence>
<accession>A0A7X0MR09</accession>
<comment type="caution">
    <text evidence="7">The sequence shown here is derived from an EMBL/GenBank/DDBJ whole genome shotgun (WGS) entry which is preliminary data.</text>
</comment>
<dbReference type="Pfam" id="PF02588">
    <property type="entry name" value="YitT_membrane"/>
    <property type="match status" value="1"/>
</dbReference>
<dbReference type="AlphaFoldDB" id="A0A7X0MR09"/>
<reference evidence="7 8" key="1">
    <citation type="submission" date="2020-08" db="EMBL/GenBank/DDBJ databases">
        <title>The Agave Microbiome: Exploring the role of microbial communities in plant adaptations to desert environments.</title>
        <authorList>
            <person name="Partida-Martinez L.P."/>
        </authorList>
    </citation>
    <scope>NUCLEOTIDE SEQUENCE [LARGE SCALE GENOMIC DNA]</scope>
    <source>
        <strain evidence="7 8">AS3.12</strain>
    </source>
</reference>
<feature type="transmembrane region" description="Helical" evidence="6">
    <location>
        <begin position="161"/>
        <end position="183"/>
    </location>
</feature>
<dbReference type="InterPro" id="IPR051461">
    <property type="entry name" value="UPF0750_membrane"/>
</dbReference>
<dbReference type="InterPro" id="IPR003740">
    <property type="entry name" value="YitT"/>
</dbReference>
<sequence length="216" mass="23730">MADEQVAARRRMGFYSLDPARHTMLEDAQGLFISAMVAALGLYLLNQVGLLTSGTAGVAFLLHYAFDIPFGVLFFVVNLPFYYLSFKRLGLGFSVKTFIAIAGVSVIAELEKRFLVIQYLDPFWAALLGGILIGFGLLGLYRHRASLGGIGILAIYIQDRFKIPAGLVQLGFDLCVMAAAFFVVSPMTVVWSLLSAVVLNLLLTVNHRSDRYIAVR</sequence>
<keyword evidence="3 6" id="KW-0812">Transmembrane</keyword>
<dbReference type="Proteomes" id="UP000585437">
    <property type="component" value="Unassembled WGS sequence"/>
</dbReference>
<evidence type="ECO:0000256" key="1">
    <source>
        <dbReference type="ARBA" id="ARBA00004651"/>
    </source>
</evidence>
<evidence type="ECO:0000256" key="4">
    <source>
        <dbReference type="ARBA" id="ARBA00022989"/>
    </source>
</evidence>
<feature type="transmembrane region" description="Helical" evidence="6">
    <location>
        <begin position="56"/>
        <end position="77"/>
    </location>
</feature>
<keyword evidence="4 6" id="KW-1133">Transmembrane helix</keyword>
<feature type="transmembrane region" description="Helical" evidence="6">
    <location>
        <begin position="123"/>
        <end position="141"/>
    </location>
</feature>
<feature type="transmembrane region" description="Helical" evidence="6">
    <location>
        <begin position="89"/>
        <end position="108"/>
    </location>
</feature>
<comment type="subcellular location">
    <subcellularLocation>
        <location evidence="1">Cell membrane</location>
        <topology evidence="1">Multi-pass membrane protein</topology>
    </subcellularLocation>
</comment>
<feature type="transmembrane region" description="Helical" evidence="6">
    <location>
        <begin position="189"/>
        <end position="206"/>
    </location>
</feature>
<dbReference type="PANTHER" id="PTHR33545:SF5">
    <property type="entry name" value="UPF0750 MEMBRANE PROTEIN YITT"/>
    <property type="match status" value="1"/>
</dbReference>
<organism evidence="7 8">
    <name type="scientific">Rhizobium soli</name>
    <dbReference type="NCBI Taxonomy" id="424798"/>
    <lineage>
        <taxon>Bacteria</taxon>
        <taxon>Pseudomonadati</taxon>
        <taxon>Pseudomonadota</taxon>
        <taxon>Alphaproteobacteria</taxon>
        <taxon>Hyphomicrobiales</taxon>
        <taxon>Rhizobiaceae</taxon>
        <taxon>Rhizobium/Agrobacterium group</taxon>
        <taxon>Rhizobium</taxon>
    </lineage>
</organism>
<evidence type="ECO:0000313" key="8">
    <source>
        <dbReference type="Proteomes" id="UP000585437"/>
    </source>
</evidence>
<dbReference type="GO" id="GO:0005886">
    <property type="term" value="C:plasma membrane"/>
    <property type="evidence" value="ECO:0007669"/>
    <property type="project" value="UniProtKB-SubCell"/>
</dbReference>
<dbReference type="PANTHER" id="PTHR33545">
    <property type="entry name" value="UPF0750 MEMBRANE PROTEIN YITT-RELATED"/>
    <property type="match status" value="1"/>
</dbReference>
<keyword evidence="8" id="KW-1185">Reference proteome</keyword>